<keyword evidence="1 10" id="KW-0963">Cytoplasm</keyword>
<keyword evidence="6 10" id="KW-0133">Cell shape</keyword>
<comment type="catalytic activity">
    <reaction evidence="10 11">
        <text>D-alanyl-D-alanine + UDP-N-acetyl-alpha-D-muramoyl-L-alanyl-gamma-D-glutamyl-meso-2,6-diaminopimelate + ATP = UDP-N-acetyl-alpha-D-muramoyl-L-alanyl-gamma-D-glutamyl-meso-2,6-diaminopimeloyl-D-alanyl-D-alanine + ADP + phosphate + H(+)</text>
        <dbReference type="Rhea" id="RHEA:28374"/>
        <dbReference type="ChEBI" id="CHEBI:15378"/>
        <dbReference type="ChEBI" id="CHEBI:30616"/>
        <dbReference type="ChEBI" id="CHEBI:43474"/>
        <dbReference type="ChEBI" id="CHEBI:57822"/>
        <dbReference type="ChEBI" id="CHEBI:61386"/>
        <dbReference type="ChEBI" id="CHEBI:83905"/>
        <dbReference type="ChEBI" id="CHEBI:456216"/>
        <dbReference type="EC" id="6.3.2.10"/>
    </reaction>
</comment>
<evidence type="ECO:0000256" key="9">
    <source>
        <dbReference type="ARBA" id="ARBA00023316"/>
    </source>
</evidence>
<dbReference type="GO" id="GO:0071555">
    <property type="term" value="P:cell wall organization"/>
    <property type="evidence" value="ECO:0007669"/>
    <property type="project" value="UniProtKB-KW"/>
</dbReference>
<dbReference type="GO" id="GO:0009252">
    <property type="term" value="P:peptidoglycan biosynthetic process"/>
    <property type="evidence" value="ECO:0007669"/>
    <property type="project" value="UniProtKB-UniRule"/>
</dbReference>
<evidence type="ECO:0000259" key="12">
    <source>
        <dbReference type="Pfam" id="PF01225"/>
    </source>
</evidence>
<dbReference type="InterPro" id="IPR036565">
    <property type="entry name" value="Mur-like_cat_sf"/>
</dbReference>
<evidence type="ECO:0000259" key="14">
    <source>
        <dbReference type="Pfam" id="PF08245"/>
    </source>
</evidence>
<proteinExistence type="inferred from homology"/>
<dbReference type="InterPro" id="IPR000713">
    <property type="entry name" value="Mur_ligase_N"/>
</dbReference>
<dbReference type="GO" id="GO:0008360">
    <property type="term" value="P:regulation of cell shape"/>
    <property type="evidence" value="ECO:0007669"/>
    <property type="project" value="UniProtKB-KW"/>
</dbReference>
<evidence type="ECO:0000256" key="1">
    <source>
        <dbReference type="ARBA" id="ARBA00022490"/>
    </source>
</evidence>
<keyword evidence="16" id="KW-1185">Reference proteome</keyword>
<evidence type="ECO:0000256" key="11">
    <source>
        <dbReference type="RuleBase" id="RU004136"/>
    </source>
</evidence>
<dbReference type="Gene3D" id="3.40.1190.10">
    <property type="entry name" value="Mur-like, catalytic domain"/>
    <property type="match status" value="1"/>
</dbReference>
<dbReference type="EMBL" id="CP061799">
    <property type="protein sequence ID" value="QTA82088.1"/>
    <property type="molecule type" value="Genomic_DNA"/>
</dbReference>
<dbReference type="GO" id="GO:0047480">
    <property type="term" value="F:UDP-N-acetylmuramoyl-tripeptide-D-alanyl-D-alanine ligase activity"/>
    <property type="evidence" value="ECO:0007669"/>
    <property type="project" value="UniProtKB-UniRule"/>
</dbReference>
<dbReference type="Pfam" id="PF08245">
    <property type="entry name" value="Mur_ligase_M"/>
    <property type="match status" value="1"/>
</dbReference>
<dbReference type="RefSeq" id="WP_207688050.1">
    <property type="nucleotide sequence ID" value="NZ_CP061799.1"/>
</dbReference>
<accession>A0A975BAY7</accession>
<comment type="subcellular location">
    <subcellularLocation>
        <location evidence="10 11">Cytoplasm</location>
    </subcellularLocation>
</comment>
<dbReference type="KEGG" id="dli:dnl_44520"/>
<dbReference type="NCBIfam" id="TIGR01143">
    <property type="entry name" value="murF"/>
    <property type="match status" value="1"/>
</dbReference>
<dbReference type="PANTHER" id="PTHR43024:SF1">
    <property type="entry name" value="UDP-N-ACETYLMURAMOYL-TRIPEPTIDE--D-ALANYL-D-ALANINE LIGASE"/>
    <property type="match status" value="1"/>
</dbReference>
<organism evidence="15 16">
    <name type="scientific">Desulfonema limicola</name>
    <dbReference type="NCBI Taxonomy" id="45656"/>
    <lineage>
        <taxon>Bacteria</taxon>
        <taxon>Pseudomonadati</taxon>
        <taxon>Thermodesulfobacteriota</taxon>
        <taxon>Desulfobacteria</taxon>
        <taxon>Desulfobacterales</taxon>
        <taxon>Desulfococcaceae</taxon>
        <taxon>Desulfonema</taxon>
    </lineage>
</organism>
<keyword evidence="8 10" id="KW-0131">Cell cycle</keyword>
<keyword evidence="9 10" id="KW-0961">Cell wall biogenesis/degradation</keyword>
<dbReference type="PANTHER" id="PTHR43024">
    <property type="entry name" value="UDP-N-ACETYLMURAMOYL-TRIPEPTIDE--D-ALANYL-D-ALANINE LIGASE"/>
    <property type="match status" value="1"/>
</dbReference>
<dbReference type="InterPro" id="IPR004101">
    <property type="entry name" value="Mur_ligase_C"/>
</dbReference>
<dbReference type="Gene3D" id="3.40.1390.10">
    <property type="entry name" value="MurE/MurF, N-terminal domain"/>
    <property type="match status" value="1"/>
</dbReference>
<keyword evidence="4 10" id="KW-0547">Nucleotide-binding</keyword>
<comment type="function">
    <text evidence="10 11">Involved in cell wall formation. Catalyzes the final step in the synthesis of UDP-N-acetylmuramoyl-pentapeptide, the precursor of murein.</text>
</comment>
<dbReference type="InterPro" id="IPR036615">
    <property type="entry name" value="Mur_ligase_C_dom_sf"/>
</dbReference>
<evidence type="ECO:0000256" key="10">
    <source>
        <dbReference type="HAMAP-Rule" id="MF_02019"/>
    </source>
</evidence>
<feature type="domain" description="Mur ligase central" evidence="14">
    <location>
        <begin position="119"/>
        <end position="309"/>
    </location>
</feature>
<dbReference type="InterPro" id="IPR035911">
    <property type="entry name" value="MurE/MurF_N"/>
</dbReference>
<keyword evidence="7 10" id="KW-0573">Peptidoglycan synthesis</keyword>
<feature type="domain" description="Mur ligase N-terminal catalytic" evidence="12">
    <location>
        <begin position="31"/>
        <end position="104"/>
    </location>
</feature>
<reference evidence="15" key="1">
    <citation type="journal article" date="2021" name="Microb. Physiol.">
        <title>Proteogenomic Insights into the Physiology of Marine, Sulfate-Reducing, Filamentous Desulfonema limicola and Desulfonema magnum.</title>
        <authorList>
            <person name="Schnaars V."/>
            <person name="Wohlbrand L."/>
            <person name="Scheve S."/>
            <person name="Hinrichs C."/>
            <person name="Reinhardt R."/>
            <person name="Rabus R."/>
        </authorList>
    </citation>
    <scope>NUCLEOTIDE SEQUENCE</scope>
    <source>
        <strain evidence="15">5ac10</strain>
    </source>
</reference>
<dbReference type="Pfam" id="PF01225">
    <property type="entry name" value="Mur_ligase"/>
    <property type="match status" value="1"/>
</dbReference>
<dbReference type="Proteomes" id="UP000663720">
    <property type="component" value="Chromosome"/>
</dbReference>
<evidence type="ECO:0000256" key="6">
    <source>
        <dbReference type="ARBA" id="ARBA00022960"/>
    </source>
</evidence>
<keyword evidence="3 10" id="KW-0132">Cell division</keyword>
<dbReference type="GO" id="GO:0005737">
    <property type="term" value="C:cytoplasm"/>
    <property type="evidence" value="ECO:0007669"/>
    <property type="project" value="UniProtKB-SubCell"/>
</dbReference>
<evidence type="ECO:0000256" key="3">
    <source>
        <dbReference type="ARBA" id="ARBA00022618"/>
    </source>
</evidence>
<sequence>MKPFKWKVSEILKAADGELLCGDSEMVFLKISIDSRNIESKDFFAAIKGHNHDGHKFAEDAVKKGIRGLMINRDKVNELPWEQWKNAGIACIVVKDTIHALGSLGRFNLNRSSARTAAITGSNGKTTTRVMCSAIVEQRFNTLSTYGNYNNEIGLPLTLFNLGPEHEWAVLELGMNHAGEIKRLADICQPEIGIITNIGPAHIGELGSMDAVMYAKGELLQGLKPGGTAVLNADDPRTLKLAENLPHPVVFFGLSDKAGIKADCIKEHQVKESLAGVSFNLNLNKDQVQVNLRAQGRFMISNALAAAAAGSIMGISIQDIKAGLESFKPVKGRMNILKTQKGIILIDDTYNANPESMKSAITAFHKLKQDGKRNILVIGDMFELGEHAESMHKEIGEEAAKTGVSKLFVSGSFSGYVAQGAIKNHMDSKDIFQGSVQDIIQELKNILLPNDQVLVKGSRGMAMERVVNSIREWAD</sequence>
<dbReference type="SUPFAM" id="SSF53623">
    <property type="entry name" value="MurD-like peptide ligases, catalytic domain"/>
    <property type="match status" value="1"/>
</dbReference>
<keyword evidence="2 10" id="KW-0436">Ligase</keyword>
<gene>
    <name evidence="10 15" type="primary">murF</name>
    <name evidence="15" type="ORF">dnl_44520</name>
</gene>
<dbReference type="SUPFAM" id="SSF63418">
    <property type="entry name" value="MurE/MurF N-terminal domain"/>
    <property type="match status" value="1"/>
</dbReference>
<dbReference type="InterPro" id="IPR013221">
    <property type="entry name" value="Mur_ligase_cen"/>
</dbReference>
<evidence type="ECO:0000256" key="7">
    <source>
        <dbReference type="ARBA" id="ARBA00022984"/>
    </source>
</evidence>
<dbReference type="InterPro" id="IPR051046">
    <property type="entry name" value="MurCDEF_CellWall_CoF430Synth"/>
</dbReference>
<feature type="domain" description="Mur ligase C-terminal" evidence="13">
    <location>
        <begin position="332"/>
        <end position="459"/>
    </location>
</feature>
<evidence type="ECO:0000256" key="5">
    <source>
        <dbReference type="ARBA" id="ARBA00022840"/>
    </source>
</evidence>
<keyword evidence="5 10" id="KW-0067">ATP-binding</keyword>
<dbReference type="SUPFAM" id="SSF53244">
    <property type="entry name" value="MurD-like peptide ligases, peptide-binding domain"/>
    <property type="match status" value="1"/>
</dbReference>
<evidence type="ECO:0000259" key="13">
    <source>
        <dbReference type="Pfam" id="PF02875"/>
    </source>
</evidence>
<evidence type="ECO:0000313" key="16">
    <source>
        <dbReference type="Proteomes" id="UP000663720"/>
    </source>
</evidence>
<protein>
    <recommendedName>
        <fullName evidence="10 11">UDP-N-acetylmuramoyl-tripeptide--D-alanyl-D-alanine ligase</fullName>
        <ecNumber evidence="10 11">6.3.2.10</ecNumber>
    </recommendedName>
    <alternativeName>
        <fullName evidence="10">D-alanyl-D-alanine-adding enzyme</fullName>
    </alternativeName>
</protein>
<dbReference type="GO" id="GO:0051301">
    <property type="term" value="P:cell division"/>
    <property type="evidence" value="ECO:0007669"/>
    <property type="project" value="UniProtKB-KW"/>
</dbReference>
<dbReference type="AlphaFoldDB" id="A0A975BAY7"/>
<dbReference type="GO" id="GO:0005524">
    <property type="term" value="F:ATP binding"/>
    <property type="evidence" value="ECO:0007669"/>
    <property type="project" value="UniProtKB-UniRule"/>
</dbReference>
<dbReference type="HAMAP" id="MF_02019">
    <property type="entry name" value="MurF"/>
    <property type="match status" value="1"/>
</dbReference>
<dbReference type="InterPro" id="IPR005863">
    <property type="entry name" value="UDP-N-AcMur_synth"/>
</dbReference>
<dbReference type="EC" id="6.3.2.10" evidence="10 11"/>
<evidence type="ECO:0000256" key="2">
    <source>
        <dbReference type="ARBA" id="ARBA00022598"/>
    </source>
</evidence>
<evidence type="ECO:0000313" key="15">
    <source>
        <dbReference type="EMBL" id="QTA82088.1"/>
    </source>
</evidence>
<comment type="pathway">
    <text evidence="10 11">Cell wall biogenesis; peptidoglycan biosynthesis.</text>
</comment>
<evidence type="ECO:0000256" key="8">
    <source>
        <dbReference type="ARBA" id="ARBA00023306"/>
    </source>
</evidence>
<feature type="binding site" evidence="10">
    <location>
        <begin position="121"/>
        <end position="127"/>
    </location>
    <ligand>
        <name>ATP</name>
        <dbReference type="ChEBI" id="CHEBI:30616"/>
    </ligand>
</feature>
<dbReference type="Pfam" id="PF02875">
    <property type="entry name" value="Mur_ligase_C"/>
    <property type="match status" value="1"/>
</dbReference>
<comment type="similarity">
    <text evidence="10">Belongs to the MurCDEF family. MurF subfamily.</text>
</comment>
<name>A0A975BAY7_9BACT</name>
<evidence type="ECO:0000256" key="4">
    <source>
        <dbReference type="ARBA" id="ARBA00022741"/>
    </source>
</evidence>
<dbReference type="Gene3D" id="3.90.190.20">
    <property type="entry name" value="Mur ligase, C-terminal domain"/>
    <property type="match status" value="1"/>
</dbReference>